<dbReference type="Proteomes" id="UP000462449">
    <property type="component" value="Unassembled WGS sequence"/>
</dbReference>
<keyword evidence="2 5" id="KW-0812">Transmembrane</keyword>
<dbReference type="GO" id="GO:0005886">
    <property type="term" value="C:plasma membrane"/>
    <property type="evidence" value="ECO:0007669"/>
    <property type="project" value="TreeGrafter"/>
</dbReference>
<evidence type="ECO:0000256" key="2">
    <source>
        <dbReference type="ARBA" id="ARBA00022692"/>
    </source>
</evidence>
<dbReference type="RefSeq" id="WP_156194595.1">
    <property type="nucleotide sequence ID" value="NZ_QTZN02000003.1"/>
</dbReference>
<dbReference type="Proteomes" id="UP000285951">
    <property type="component" value="Unassembled WGS sequence"/>
</dbReference>
<dbReference type="NCBIfam" id="TIGR00792">
    <property type="entry name" value="gph"/>
    <property type="match status" value="1"/>
</dbReference>
<feature type="transmembrane region" description="Helical" evidence="5">
    <location>
        <begin position="305"/>
        <end position="324"/>
    </location>
</feature>
<feature type="transmembrane region" description="Helical" evidence="5">
    <location>
        <begin position="448"/>
        <end position="468"/>
    </location>
</feature>
<evidence type="ECO:0000259" key="6">
    <source>
        <dbReference type="PROSITE" id="PS50850"/>
    </source>
</evidence>
<evidence type="ECO:0000313" key="10">
    <source>
        <dbReference type="Proteomes" id="UP000462449"/>
    </source>
</evidence>
<feature type="transmembrane region" description="Helical" evidence="5">
    <location>
        <begin position="360"/>
        <end position="381"/>
    </location>
</feature>
<dbReference type="PROSITE" id="PS50850">
    <property type="entry name" value="MFS"/>
    <property type="match status" value="1"/>
</dbReference>
<gene>
    <name evidence="8" type="ORF">DWB62_002530</name>
    <name evidence="7" type="ORF">GNY23_02530</name>
</gene>
<dbReference type="GO" id="GO:0006814">
    <property type="term" value="P:sodium ion transport"/>
    <property type="evidence" value="ECO:0007669"/>
    <property type="project" value="InterPro"/>
</dbReference>
<feature type="transmembrane region" description="Helical" evidence="5">
    <location>
        <begin position="111"/>
        <end position="130"/>
    </location>
</feature>
<dbReference type="InterPro" id="IPR036259">
    <property type="entry name" value="MFS_trans_sf"/>
</dbReference>
<feature type="transmembrane region" description="Helical" evidence="5">
    <location>
        <begin position="21"/>
        <end position="38"/>
    </location>
</feature>
<dbReference type="PANTHER" id="PTHR11328">
    <property type="entry name" value="MAJOR FACILITATOR SUPERFAMILY DOMAIN-CONTAINING PROTEIN"/>
    <property type="match status" value="1"/>
</dbReference>
<dbReference type="InterPro" id="IPR001927">
    <property type="entry name" value="Na/Gal_symport"/>
</dbReference>
<feature type="domain" description="Major facilitator superfamily (MFS) profile" evidence="6">
    <location>
        <begin position="245"/>
        <end position="495"/>
    </location>
</feature>
<dbReference type="CDD" id="cd17332">
    <property type="entry name" value="MFS_MelB_like"/>
    <property type="match status" value="1"/>
</dbReference>
<feature type="transmembrane region" description="Helical" evidence="5">
    <location>
        <begin position="151"/>
        <end position="175"/>
    </location>
</feature>
<dbReference type="EMBL" id="QTZN02000003">
    <property type="protein sequence ID" value="MVB05891.1"/>
    <property type="molecule type" value="Genomic_DNA"/>
</dbReference>
<proteinExistence type="inferred from homology"/>
<feature type="transmembrane region" description="Helical" evidence="5">
    <location>
        <begin position="44"/>
        <end position="63"/>
    </location>
</feature>
<reference evidence="7 10" key="2">
    <citation type="submission" date="2019-12" db="EMBL/GenBank/DDBJ databases">
        <title>Draft genome sequence of Labilibaculum sp. strain 44 isolated from deep waters of Black Sea.</title>
        <authorList>
            <person name="Yadav S."/>
            <person name="Villanueva L."/>
        </authorList>
    </citation>
    <scope>NUCLEOTIDE SEQUENCE [LARGE SCALE GENOMIC DNA]</scope>
    <source>
        <strain evidence="7 10">44</strain>
    </source>
</reference>
<reference evidence="8 9" key="1">
    <citation type="submission" date="2019-11" db="EMBL/GenBank/DDBJ databases">
        <title>Draft genome sequence of Labilibaculum sp. strain SYP isolated from Black Sea.</title>
        <authorList>
            <person name="Yadav S."/>
            <person name="Villanueva L."/>
        </authorList>
    </citation>
    <scope>NUCLEOTIDE SEQUENCE [LARGE SCALE GENOMIC DNA]</scope>
    <source>
        <strain evidence="8 9">44</strain>
    </source>
</reference>
<evidence type="ECO:0000256" key="1">
    <source>
        <dbReference type="ARBA" id="ARBA00009617"/>
    </source>
</evidence>
<feature type="transmembrane region" description="Helical" evidence="5">
    <location>
        <begin position="84"/>
        <end position="105"/>
    </location>
</feature>
<accession>A0A7M4D207</accession>
<organism evidence="7 10">
    <name type="scientific">Labilibaculum euxinus</name>
    <dbReference type="NCBI Taxonomy" id="2686357"/>
    <lineage>
        <taxon>Bacteria</taxon>
        <taxon>Pseudomonadati</taxon>
        <taxon>Bacteroidota</taxon>
        <taxon>Bacteroidia</taxon>
        <taxon>Marinilabiliales</taxon>
        <taxon>Marinifilaceae</taxon>
        <taxon>Labilibaculum</taxon>
    </lineage>
</organism>
<evidence type="ECO:0000256" key="5">
    <source>
        <dbReference type="SAM" id="Phobius"/>
    </source>
</evidence>
<keyword evidence="3 5" id="KW-1133">Transmembrane helix</keyword>
<evidence type="ECO:0000313" key="7">
    <source>
        <dbReference type="EMBL" id="MUP36686.1"/>
    </source>
</evidence>
<comment type="caution">
    <text evidence="7">The sequence shown here is derived from an EMBL/GenBank/DDBJ whole genome shotgun (WGS) entry which is preliminary data.</text>
</comment>
<evidence type="ECO:0000256" key="4">
    <source>
        <dbReference type="ARBA" id="ARBA00023136"/>
    </source>
</evidence>
<dbReference type="AlphaFoldDB" id="A0A7M4D207"/>
<dbReference type="InterPro" id="IPR020846">
    <property type="entry name" value="MFS_dom"/>
</dbReference>
<dbReference type="GO" id="GO:0015293">
    <property type="term" value="F:symporter activity"/>
    <property type="evidence" value="ECO:0007669"/>
    <property type="project" value="InterPro"/>
</dbReference>
<feature type="transmembrane region" description="Helical" evidence="5">
    <location>
        <begin position="187"/>
        <end position="205"/>
    </location>
</feature>
<evidence type="ECO:0000256" key="3">
    <source>
        <dbReference type="ARBA" id="ARBA00022989"/>
    </source>
</evidence>
<dbReference type="Gene3D" id="1.20.1250.20">
    <property type="entry name" value="MFS general substrate transporter like domains"/>
    <property type="match status" value="2"/>
</dbReference>
<comment type="similarity">
    <text evidence="1">Belongs to the sodium:galactoside symporter (TC 2.A.2) family.</text>
</comment>
<sequence length="495" mass="54782">MTLKSDKVSVVEKIGYSLGDLAANLIFQTLMTFLAFFYTDVYKIPAGTASVIIFSGGMIGACFNPIMGVIADRTKTRWGKFRPWILWTSVPFGLMALLAFSTPQFSPGGKIAYAFITYILLVLLYSANNLPYSALSGVLTGNMGERNSISSYRFTAVMVAQFIVQGLLLPMVLIFGDGDKAKGFENVMGVFALVGIVFFIITFLTTKERVVSTQTETTSVKQDVKDLMKNRPWIVMLVVTVFVFITLSLKGGMYVFYFENYLSEQHLAVFLNDIGFNAFINGLNNLLSNMGFVGFLWPEDVATSGFSLFNAGGIIFMIIGIMFSKGLADKYGKRDVFGVSLFLSTLCLLLFYFYSPESIALVFISQLLHGFFYGITTPLLWAMIADVADYSECKNNRRATAIIFSAMIFGLKAGLSVGGALVAGILASYGYNHLLDVQSPETINGIKLSLSVFPTITFFIAIGCLFFYKIDKKKEVEIEDELSKRRGLMTDFKRS</sequence>
<name>A0A7M4D207_9BACT</name>
<dbReference type="OrthoDB" id="9764596at2"/>
<dbReference type="SUPFAM" id="SSF103473">
    <property type="entry name" value="MFS general substrate transporter"/>
    <property type="match status" value="1"/>
</dbReference>
<dbReference type="PANTHER" id="PTHR11328:SF24">
    <property type="entry name" value="MAJOR FACILITATOR SUPERFAMILY (MFS) PROFILE DOMAIN-CONTAINING PROTEIN"/>
    <property type="match status" value="1"/>
</dbReference>
<dbReference type="InterPro" id="IPR039672">
    <property type="entry name" value="MFS_2"/>
</dbReference>
<keyword evidence="4 5" id="KW-0472">Membrane</keyword>
<feature type="transmembrane region" description="Helical" evidence="5">
    <location>
        <begin position="233"/>
        <end position="257"/>
    </location>
</feature>
<keyword evidence="9" id="KW-1185">Reference proteome</keyword>
<feature type="transmembrane region" description="Helical" evidence="5">
    <location>
        <begin position="336"/>
        <end position="354"/>
    </location>
</feature>
<protein>
    <submittedName>
        <fullName evidence="7">MFS transporter</fullName>
    </submittedName>
</protein>
<evidence type="ECO:0000313" key="8">
    <source>
        <dbReference type="EMBL" id="MVB05891.1"/>
    </source>
</evidence>
<dbReference type="GO" id="GO:0008643">
    <property type="term" value="P:carbohydrate transport"/>
    <property type="evidence" value="ECO:0007669"/>
    <property type="project" value="InterPro"/>
</dbReference>
<feature type="transmembrane region" description="Helical" evidence="5">
    <location>
        <begin position="402"/>
        <end position="428"/>
    </location>
</feature>
<evidence type="ECO:0000313" key="9">
    <source>
        <dbReference type="Proteomes" id="UP000285951"/>
    </source>
</evidence>
<dbReference type="EMBL" id="WOTW01000003">
    <property type="protein sequence ID" value="MUP36686.1"/>
    <property type="molecule type" value="Genomic_DNA"/>
</dbReference>
<dbReference type="Pfam" id="PF13347">
    <property type="entry name" value="MFS_2"/>
    <property type="match status" value="2"/>
</dbReference>